<dbReference type="PANTHER" id="PTHR10110:SF191">
    <property type="entry name" value="SODIUM_HYDROGEN EXCHANGER 8"/>
    <property type="match status" value="1"/>
</dbReference>
<keyword evidence="5 10" id="KW-1133">Transmembrane helix</keyword>
<comment type="caution">
    <text evidence="12">The sequence shown here is derived from an EMBL/GenBank/DDBJ whole genome shotgun (WGS) entry which is preliminary data.</text>
</comment>
<keyword evidence="3" id="KW-0050">Antiport</keyword>
<dbReference type="GO" id="GO:0015385">
    <property type="term" value="F:sodium:proton antiporter activity"/>
    <property type="evidence" value="ECO:0007669"/>
    <property type="project" value="InterPro"/>
</dbReference>
<evidence type="ECO:0000313" key="12">
    <source>
        <dbReference type="EMBL" id="KAG7349346.1"/>
    </source>
</evidence>
<evidence type="ECO:0000256" key="2">
    <source>
        <dbReference type="ARBA" id="ARBA00022448"/>
    </source>
</evidence>
<accession>A0A9K3PJR4</accession>
<dbReference type="InterPro" id="IPR006153">
    <property type="entry name" value="Cation/H_exchanger_TM"/>
</dbReference>
<evidence type="ECO:0000259" key="11">
    <source>
        <dbReference type="Pfam" id="PF00999"/>
    </source>
</evidence>
<feature type="domain" description="Cation/H+ exchanger transmembrane" evidence="11">
    <location>
        <begin position="46"/>
        <end position="339"/>
    </location>
</feature>
<feature type="transmembrane region" description="Helical" evidence="10">
    <location>
        <begin position="447"/>
        <end position="467"/>
    </location>
</feature>
<dbReference type="Proteomes" id="UP000693970">
    <property type="component" value="Unassembled WGS sequence"/>
</dbReference>
<reference evidence="12" key="1">
    <citation type="journal article" date="2021" name="Sci. Rep.">
        <title>Diploid genomic architecture of Nitzschia inconspicua, an elite biomass production diatom.</title>
        <authorList>
            <person name="Oliver A."/>
            <person name="Podell S."/>
            <person name="Pinowska A."/>
            <person name="Traller J.C."/>
            <person name="Smith S.R."/>
            <person name="McClure R."/>
            <person name="Beliaev A."/>
            <person name="Bohutskyi P."/>
            <person name="Hill E.A."/>
            <person name="Rabines A."/>
            <person name="Zheng H."/>
            <person name="Allen L.Z."/>
            <person name="Kuo A."/>
            <person name="Grigoriev I.V."/>
            <person name="Allen A.E."/>
            <person name="Hazlebeck D."/>
            <person name="Allen E.E."/>
        </authorList>
    </citation>
    <scope>NUCLEOTIDE SEQUENCE</scope>
    <source>
        <strain evidence="12">Hildebrandi</strain>
    </source>
</reference>
<keyword evidence="2" id="KW-0813">Transport</keyword>
<feature type="transmembrane region" description="Helical" evidence="10">
    <location>
        <begin position="149"/>
        <end position="171"/>
    </location>
</feature>
<dbReference type="Pfam" id="PF00999">
    <property type="entry name" value="Na_H_Exchanger"/>
    <property type="match status" value="1"/>
</dbReference>
<keyword evidence="6" id="KW-0915">Sodium</keyword>
<feature type="transmembrane region" description="Helical" evidence="10">
    <location>
        <begin position="118"/>
        <end position="140"/>
    </location>
</feature>
<proteinExistence type="predicted"/>
<organism evidence="12 13">
    <name type="scientific">Nitzschia inconspicua</name>
    <dbReference type="NCBI Taxonomy" id="303405"/>
    <lineage>
        <taxon>Eukaryota</taxon>
        <taxon>Sar</taxon>
        <taxon>Stramenopiles</taxon>
        <taxon>Ochrophyta</taxon>
        <taxon>Bacillariophyta</taxon>
        <taxon>Bacillariophyceae</taxon>
        <taxon>Bacillariophycidae</taxon>
        <taxon>Bacillariales</taxon>
        <taxon>Bacillariaceae</taxon>
        <taxon>Nitzschia</taxon>
    </lineage>
</organism>
<evidence type="ECO:0000313" key="13">
    <source>
        <dbReference type="Proteomes" id="UP000693970"/>
    </source>
</evidence>
<dbReference type="GO" id="GO:0005886">
    <property type="term" value="C:plasma membrane"/>
    <property type="evidence" value="ECO:0007669"/>
    <property type="project" value="TreeGrafter"/>
</dbReference>
<evidence type="ECO:0000256" key="8">
    <source>
        <dbReference type="ARBA" id="ARBA00023136"/>
    </source>
</evidence>
<evidence type="ECO:0000256" key="7">
    <source>
        <dbReference type="ARBA" id="ARBA00023065"/>
    </source>
</evidence>
<keyword evidence="8 10" id="KW-0472">Membrane</keyword>
<keyword evidence="4 10" id="KW-0812">Transmembrane</keyword>
<evidence type="ECO:0000256" key="3">
    <source>
        <dbReference type="ARBA" id="ARBA00022449"/>
    </source>
</evidence>
<evidence type="ECO:0000256" key="5">
    <source>
        <dbReference type="ARBA" id="ARBA00022989"/>
    </source>
</evidence>
<feature type="transmembrane region" description="Helical" evidence="10">
    <location>
        <begin position="84"/>
        <end position="106"/>
    </location>
</feature>
<protein>
    <submittedName>
        <fullName evidence="12">Na+/H+ antiporter NhaP like protein</fullName>
    </submittedName>
</protein>
<feature type="transmembrane region" description="Helical" evidence="10">
    <location>
        <begin position="55"/>
        <end position="77"/>
    </location>
</feature>
<name>A0A9K3PJR4_9STRA</name>
<feature type="transmembrane region" description="Helical" evidence="10">
    <location>
        <begin position="191"/>
        <end position="217"/>
    </location>
</feature>
<feature type="transmembrane region" description="Helical" evidence="10">
    <location>
        <begin position="307"/>
        <end position="326"/>
    </location>
</feature>
<evidence type="ECO:0000256" key="1">
    <source>
        <dbReference type="ARBA" id="ARBA00004127"/>
    </source>
</evidence>
<evidence type="ECO:0000256" key="9">
    <source>
        <dbReference type="ARBA" id="ARBA00023201"/>
    </source>
</evidence>
<dbReference type="GO" id="GO:0012505">
    <property type="term" value="C:endomembrane system"/>
    <property type="evidence" value="ECO:0007669"/>
    <property type="project" value="UniProtKB-SubCell"/>
</dbReference>
<feature type="transmembrane region" description="Helical" evidence="10">
    <location>
        <begin position="238"/>
        <end position="260"/>
    </location>
</feature>
<dbReference type="PANTHER" id="PTHR10110">
    <property type="entry name" value="SODIUM/HYDROGEN EXCHANGER"/>
    <property type="match status" value="1"/>
</dbReference>
<dbReference type="EMBL" id="JAGRRH010000019">
    <property type="protein sequence ID" value="KAG7349346.1"/>
    <property type="molecule type" value="Genomic_DNA"/>
</dbReference>
<gene>
    <name evidence="12" type="ORF">IV203_011943</name>
</gene>
<feature type="transmembrane region" description="Helical" evidence="10">
    <location>
        <begin position="479"/>
        <end position="505"/>
    </location>
</feature>
<keyword evidence="9" id="KW-0739">Sodium transport</keyword>
<dbReference type="GO" id="GO:0098719">
    <property type="term" value="P:sodium ion import across plasma membrane"/>
    <property type="evidence" value="ECO:0007669"/>
    <property type="project" value="TreeGrafter"/>
</dbReference>
<evidence type="ECO:0000256" key="6">
    <source>
        <dbReference type="ARBA" id="ARBA00023053"/>
    </source>
</evidence>
<evidence type="ECO:0000256" key="4">
    <source>
        <dbReference type="ARBA" id="ARBA00022692"/>
    </source>
</evidence>
<keyword evidence="13" id="KW-1185">Reference proteome</keyword>
<dbReference type="GO" id="GO:0015386">
    <property type="term" value="F:potassium:proton antiporter activity"/>
    <property type="evidence" value="ECO:0007669"/>
    <property type="project" value="TreeGrafter"/>
</dbReference>
<reference evidence="12" key="2">
    <citation type="submission" date="2021-04" db="EMBL/GenBank/DDBJ databases">
        <authorList>
            <person name="Podell S."/>
        </authorList>
    </citation>
    <scope>NUCLEOTIDE SEQUENCE</scope>
    <source>
        <strain evidence="12">Hildebrandi</strain>
    </source>
</reference>
<keyword evidence="7" id="KW-0406">Ion transport</keyword>
<dbReference type="InterPro" id="IPR018422">
    <property type="entry name" value="Cation/H_exchanger_CPA1"/>
</dbReference>
<dbReference type="OrthoDB" id="196264at2759"/>
<evidence type="ECO:0000256" key="10">
    <source>
        <dbReference type="SAM" id="Phobius"/>
    </source>
</evidence>
<comment type="subcellular location">
    <subcellularLocation>
        <location evidence="1">Endomembrane system</location>
        <topology evidence="1">Multi-pass membrane protein</topology>
    </subcellularLocation>
</comment>
<dbReference type="GO" id="GO:0051453">
    <property type="term" value="P:regulation of intracellular pH"/>
    <property type="evidence" value="ECO:0007669"/>
    <property type="project" value="TreeGrafter"/>
</dbReference>
<sequence>MVIGVGMCAGYLIHLVVGPRLIANAVQQDLYDDDAVEKEEVDIDLASLLSFSPEIFFIFLLPPIIFNTGLRMGALFFRHIAPIVMFAVLGTAISAISTAVILWVVVKLGLSGGFQPSLAELLTFGALISSTDPVSTLAVFQAKRVDPRLFYLCFGESVLNDALAIVLFYSFGKFVSKEHDPGDVAIAFGEFFVDLFLNSIGSLVLGCFGGACTGFLFKQIDMRQNRLSEISVLILTMYIPFLIAEILHLSGIVTILFTGITANRYVLPNLSAITKVNADMVFRLGAHLSETAIFLELGLSVFGMVGYWNWAFIGFSVLACLAARALNVYPLSFFYNLSLLRGETVPTTSATLWDRRQSPPTSTTNLDLIEGLATPTARNASSNPGVMFEDSTGAGITVLDSTDGPFENHHHQTLDRRTMSFSDQSVNTVDTATPWERKDLKIRWNTVNMLWFSGLRGAVAYACVRTFPNTLGHQKDFAMTTMAVVLITVFLLGSTTELALSWFNIDVGVDEKKYMQSYVREPIVSNAITNFERRYIKPCVIRDFVIMESIRKDVQRHEEVRAQQSRRRYYHPPVEPTIEITESGYLDCVDEEETVEKLVRTDSLFDYGAY</sequence>
<dbReference type="AlphaFoldDB" id="A0A9K3PJR4"/>